<dbReference type="Gene3D" id="2.60.120.200">
    <property type="match status" value="1"/>
</dbReference>
<dbReference type="OMA" id="THWLEHT"/>
<evidence type="ECO:0000256" key="3">
    <source>
        <dbReference type="SAM" id="Phobius"/>
    </source>
</evidence>
<keyword evidence="3" id="KW-0472">Membrane</keyword>
<keyword evidence="8" id="KW-1185">Reference proteome</keyword>
<dbReference type="PANTHER" id="PTHR23282:SF142">
    <property type="entry name" value="MAM DOMAIN-CONTAINING PROTEIN"/>
    <property type="match status" value="1"/>
</dbReference>
<dbReference type="Gene3D" id="2.10.70.10">
    <property type="entry name" value="Complement Module, domain 1"/>
    <property type="match status" value="1"/>
</dbReference>
<evidence type="ECO:0000256" key="1">
    <source>
        <dbReference type="ARBA" id="ARBA00023157"/>
    </source>
</evidence>
<dbReference type="Pfam" id="PF00629">
    <property type="entry name" value="MAM"/>
    <property type="match status" value="1"/>
</dbReference>
<dbReference type="SUPFAM" id="SSF57535">
    <property type="entry name" value="Complement control module/SCR domain"/>
    <property type="match status" value="2"/>
</dbReference>
<keyword evidence="3" id="KW-1133">Transmembrane helix</keyword>
<dbReference type="Pfam" id="PF00084">
    <property type="entry name" value="Sushi"/>
    <property type="match status" value="1"/>
</dbReference>
<dbReference type="CDD" id="cd00033">
    <property type="entry name" value="CCP"/>
    <property type="match status" value="1"/>
</dbReference>
<feature type="transmembrane region" description="Helical" evidence="3">
    <location>
        <begin position="575"/>
        <end position="598"/>
    </location>
</feature>
<dbReference type="FunCoup" id="A0A7R8V9T2">
    <property type="interactions" value="13"/>
</dbReference>
<feature type="domain" description="MAM" evidence="5">
    <location>
        <begin position="162"/>
        <end position="337"/>
    </location>
</feature>
<feature type="signal peptide" evidence="4">
    <location>
        <begin position="1"/>
        <end position="28"/>
    </location>
</feature>
<dbReference type="InterPro" id="IPR013320">
    <property type="entry name" value="ConA-like_dom_sf"/>
</dbReference>
<feature type="domain" description="Sushi" evidence="6">
    <location>
        <begin position="47"/>
        <end position="100"/>
    </location>
</feature>
<evidence type="ECO:0000313" key="8">
    <source>
        <dbReference type="Proteomes" id="UP000594454"/>
    </source>
</evidence>
<dbReference type="OrthoDB" id="6107927at2759"/>
<dbReference type="InterPro" id="IPR000998">
    <property type="entry name" value="MAM_dom"/>
</dbReference>
<dbReference type="SMART" id="SM00032">
    <property type="entry name" value="CCP"/>
    <property type="match status" value="2"/>
</dbReference>
<evidence type="ECO:0000259" key="6">
    <source>
        <dbReference type="PROSITE" id="PS50923"/>
    </source>
</evidence>
<organism evidence="7 8">
    <name type="scientific">Hermetia illucens</name>
    <name type="common">Black soldier fly</name>
    <dbReference type="NCBI Taxonomy" id="343691"/>
    <lineage>
        <taxon>Eukaryota</taxon>
        <taxon>Metazoa</taxon>
        <taxon>Ecdysozoa</taxon>
        <taxon>Arthropoda</taxon>
        <taxon>Hexapoda</taxon>
        <taxon>Insecta</taxon>
        <taxon>Pterygota</taxon>
        <taxon>Neoptera</taxon>
        <taxon>Endopterygota</taxon>
        <taxon>Diptera</taxon>
        <taxon>Brachycera</taxon>
        <taxon>Stratiomyomorpha</taxon>
        <taxon>Stratiomyidae</taxon>
        <taxon>Hermetiinae</taxon>
        <taxon>Hermetia</taxon>
    </lineage>
</organism>
<keyword evidence="2" id="KW-0768">Sushi</keyword>
<dbReference type="InParanoid" id="A0A7R8V9T2"/>
<dbReference type="GO" id="GO:0016020">
    <property type="term" value="C:membrane"/>
    <property type="evidence" value="ECO:0007669"/>
    <property type="project" value="InterPro"/>
</dbReference>
<protein>
    <submittedName>
        <fullName evidence="7">Uncharacterized protein</fullName>
    </submittedName>
</protein>
<dbReference type="PANTHER" id="PTHR23282">
    <property type="entry name" value="APICAL ENDOSOMAL GLYCOPROTEIN PRECURSOR"/>
    <property type="match status" value="1"/>
</dbReference>
<accession>A0A7R8V9T2</accession>
<keyword evidence="4" id="KW-0732">Signal</keyword>
<dbReference type="PROSITE" id="PS50060">
    <property type="entry name" value="MAM_2"/>
    <property type="match status" value="1"/>
</dbReference>
<dbReference type="AlphaFoldDB" id="A0A7R8V9T2"/>
<evidence type="ECO:0000256" key="2">
    <source>
        <dbReference type="PROSITE-ProRule" id="PRU00302"/>
    </source>
</evidence>
<dbReference type="CDD" id="cd06263">
    <property type="entry name" value="MAM"/>
    <property type="match status" value="1"/>
</dbReference>
<evidence type="ECO:0000259" key="5">
    <source>
        <dbReference type="PROSITE" id="PS50060"/>
    </source>
</evidence>
<feature type="chain" id="PRO_5030899400" evidence="4">
    <location>
        <begin position="29"/>
        <end position="648"/>
    </location>
</feature>
<keyword evidence="1" id="KW-1015">Disulfide bond</keyword>
<dbReference type="PROSITE" id="PS50923">
    <property type="entry name" value="SUSHI"/>
    <property type="match status" value="1"/>
</dbReference>
<evidence type="ECO:0000313" key="7">
    <source>
        <dbReference type="EMBL" id="CAD7094196.1"/>
    </source>
</evidence>
<dbReference type="InterPro" id="IPR051560">
    <property type="entry name" value="MAM_domain-containing"/>
</dbReference>
<keyword evidence="3" id="KW-0812">Transmembrane</keyword>
<dbReference type="InterPro" id="IPR000436">
    <property type="entry name" value="Sushi_SCR_CCP_dom"/>
</dbReference>
<dbReference type="SUPFAM" id="SSF49899">
    <property type="entry name" value="Concanavalin A-like lectins/glucanases"/>
    <property type="match status" value="1"/>
</dbReference>
<gene>
    <name evidence="7" type="ORF">HERILL_LOCUS16420</name>
</gene>
<reference evidence="7 8" key="1">
    <citation type="submission" date="2020-11" db="EMBL/GenBank/DDBJ databases">
        <authorList>
            <person name="Wallbank WR R."/>
            <person name="Pardo Diaz C."/>
            <person name="Kozak K."/>
            <person name="Martin S."/>
            <person name="Jiggins C."/>
            <person name="Moest M."/>
            <person name="Warren A I."/>
            <person name="Generalovic N T."/>
            <person name="Byers J.R.P. K."/>
            <person name="Montejo-Kovacevich G."/>
            <person name="Yen C E."/>
        </authorList>
    </citation>
    <scope>NUCLEOTIDE SEQUENCE [LARGE SCALE GENOMIC DNA]</scope>
</reference>
<proteinExistence type="predicted"/>
<dbReference type="InterPro" id="IPR035976">
    <property type="entry name" value="Sushi/SCR/CCP_sf"/>
</dbReference>
<evidence type="ECO:0000256" key="4">
    <source>
        <dbReference type="SAM" id="SignalP"/>
    </source>
</evidence>
<sequence>MLFAQFQSILSVITGLVLLCVTSHFVNSKPSPGLELSSLLRRDIKPTRCKPPFLKNGNVRFRQRKKIIKFECGPGYQLRGSSYAGCFNGKWDAPIPVCAKRGCNKLNPPPHGFLLDEDNGLLVYLLCKDDYEVVGIRSAHCDGKKWDRELGTCREKSTKPQTWCDFETESLCGWTSNVMADGFEWKRHLAHQATWIHNGPQFDHTFNESSKGHYMLLETNNGFEDEWARLISPLYSPNESMNACFSMSYFMSGAAQGTLRIYVKPLSVDMDTILENPKYMFFNISGNQRNLWHNITVDIDQYDESFQVIIEGTPGNGHLFDVAVDDVAIFQGTHCAMEEEKLKQEKNKNETEERGNVFDYRSCKSRCSETSPSSVPDETRPDGSIIKACDCHVDCEETCCPDYRSICAFAASAETDLFIYNSDTIEETTLPIRLPFAKTGTQSFATSTMVPQTNDRAKFTIKSSTTRPITASNNNVSSRINTKATTEFSLVPSTKQSKRLTNLFIVGTTSSIITRMTETGHTEFLVSSFSNSHKMNSVSQLPTNMMKDDPTANTLEIYSPDDGISIEEGSGTTPLPLFIILSSIFTICLLLAGASIAIKHYRRKYGPENYKINAETANRNGRIPGEFSDVMYLANEEQIDFTMQTVQT</sequence>
<dbReference type="SMART" id="SM00137">
    <property type="entry name" value="MAM"/>
    <property type="match status" value="1"/>
</dbReference>
<comment type="caution">
    <text evidence="2">Lacks conserved residue(s) required for the propagation of feature annotation.</text>
</comment>
<dbReference type="Proteomes" id="UP000594454">
    <property type="component" value="Chromosome 7"/>
</dbReference>
<dbReference type="EMBL" id="LR899015">
    <property type="protein sequence ID" value="CAD7094196.1"/>
    <property type="molecule type" value="Genomic_DNA"/>
</dbReference>
<name>A0A7R8V9T2_HERIL</name>